<dbReference type="GO" id="GO:0005634">
    <property type="term" value="C:nucleus"/>
    <property type="evidence" value="ECO:0007669"/>
    <property type="project" value="UniProtKB-SubCell"/>
</dbReference>
<organism evidence="4">
    <name type="scientific">Euplotes harpa</name>
    <dbReference type="NCBI Taxonomy" id="151035"/>
    <lineage>
        <taxon>Eukaryota</taxon>
        <taxon>Sar</taxon>
        <taxon>Alveolata</taxon>
        <taxon>Ciliophora</taxon>
        <taxon>Intramacronucleata</taxon>
        <taxon>Spirotrichea</taxon>
        <taxon>Hypotrichia</taxon>
        <taxon>Euplotida</taxon>
        <taxon>Euplotidae</taxon>
        <taxon>Euplotes</taxon>
    </lineage>
</organism>
<dbReference type="EMBL" id="HBII01043484">
    <property type="protein sequence ID" value="CAE0359237.1"/>
    <property type="molecule type" value="Transcribed_RNA"/>
</dbReference>
<dbReference type="Pfam" id="PF03366">
    <property type="entry name" value="YEATS"/>
    <property type="match status" value="1"/>
</dbReference>
<reference evidence="4" key="1">
    <citation type="submission" date="2021-01" db="EMBL/GenBank/DDBJ databases">
        <authorList>
            <person name="Corre E."/>
            <person name="Pelletier E."/>
            <person name="Niang G."/>
            <person name="Scheremetjew M."/>
            <person name="Finn R."/>
            <person name="Kale V."/>
            <person name="Holt S."/>
            <person name="Cochrane G."/>
            <person name="Meng A."/>
            <person name="Brown T."/>
            <person name="Cohen L."/>
        </authorList>
    </citation>
    <scope>NUCLEOTIDE SEQUENCE</scope>
    <source>
        <strain evidence="4">FSP1.4</strain>
    </source>
</reference>
<comment type="subcellular location">
    <subcellularLocation>
        <location evidence="2">Nucleus</location>
    </subcellularLocation>
</comment>
<dbReference type="AlphaFoldDB" id="A0A7S3JPL2"/>
<dbReference type="InterPro" id="IPR038704">
    <property type="entry name" value="YEAST_sf"/>
</dbReference>
<evidence type="ECO:0000256" key="2">
    <source>
        <dbReference type="PROSITE-ProRule" id="PRU00376"/>
    </source>
</evidence>
<dbReference type="InterPro" id="IPR055129">
    <property type="entry name" value="YEATS_dom"/>
</dbReference>
<evidence type="ECO:0000256" key="1">
    <source>
        <dbReference type="ARBA" id="ARBA00023242"/>
    </source>
</evidence>
<dbReference type="InterPro" id="IPR005033">
    <property type="entry name" value="YEATS"/>
</dbReference>
<accession>A0A7S3JPL2</accession>
<proteinExistence type="predicted"/>
<dbReference type="GO" id="GO:0006355">
    <property type="term" value="P:regulation of DNA-templated transcription"/>
    <property type="evidence" value="ECO:0007669"/>
    <property type="project" value="InterPro"/>
</dbReference>
<evidence type="ECO:0000313" key="4">
    <source>
        <dbReference type="EMBL" id="CAE0359237.1"/>
    </source>
</evidence>
<evidence type="ECO:0000259" key="3">
    <source>
        <dbReference type="PROSITE" id="PS51037"/>
    </source>
</evidence>
<gene>
    <name evidence="4" type="ORF">EHAR0213_LOCUS18161</name>
</gene>
<protein>
    <recommendedName>
        <fullName evidence="3">YEATS domain-containing protein</fullName>
    </recommendedName>
</protein>
<dbReference type="CDD" id="cd16887">
    <property type="entry name" value="YEATS"/>
    <property type="match status" value="1"/>
</dbReference>
<dbReference type="PANTHER" id="PTHR23195">
    <property type="entry name" value="YEATS DOMAIN"/>
    <property type="match status" value="1"/>
</dbReference>
<feature type="domain" description="YEATS" evidence="3">
    <location>
        <begin position="42"/>
        <end position="171"/>
    </location>
</feature>
<dbReference type="Gene3D" id="2.60.40.1970">
    <property type="entry name" value="YEATS domain"/>
    <property type="match status" value="1"/>
</dbReference>
<name>A0A7S3JPL2_9SPIT</name>
<keyword evidence="1 2" id="KW-0539">Nucleus</keyword>
<dbReference type="PROSITE" id="PS51037">
    <property type="entry name" value="YEATS"/>
    <property type="match status" value="1"/>
</dbReference>
<sequence length="171" mass="20255">MCRTSFEELYIPDINLELQEEIKTNSPEEFKEMNEHLKKEGLWRGNLKSFKFFFGNHHRNLSVEEAGEDAHNTHEWAAFVDCSSKSEIKKFISKVEFKLHPTFHPPKVTVTKPPFMIKRWGWGVFEIKIVIHWKKWLAKPPTQYTHMLSFDGEGKRNAFLLDVDKDEYEAL</sequence>